<protein>
    <submittedName>
        <fullName evidence="1">Uncharacterized protein</fullName>
    </submittedName>
</protein>
<dbReference type="STRING" id="908337.HMPREF9257_1028"/>
<dbReference type="EMBL" id="AENN01000001">
    <property type="protein sequence ID" value="EFR32003.1"/>
    <property type="molecule type" value="Genomic_DNA"/>
</dbReference>
<evidence type="ECO:0000313" key="1">
    <source>
        <dbReference type="EMBL" id="EFR32003.1"/>
    </source>
</evidence>
<dbReference type="Gene3D" id="3.40.50.11250">
    <property type="entry name" value="Protein of unknown function DUF3013"/>
    <property type="match status" value="1"/>
</dbReference>
<dbReference type="InterPro" id="IPR021380">
    <property type="entry name" value="DUF3013"/>
</dbReference>
<dbReference type="OrthoDB" id="2165293at2"/>
<dbReference type="Proteomes" id="UP000005990">
    <property type="component" value="Unassembled WGS sequence"/>
</dbReference>
<dbReference type="eggNOG" id="ENOG5030NZ5">
    <property type="taxonomic scope" value="Bacteria"/>
</dbReference>
<accession>E4KM43</accession>
<dbReference type="RefSeq" id="WP_006417486.1">
    <property type="nucleotide sequence ID" value="NZ_AENN01000001.1"/>
</dbReference>
<dbReference type="AlphaFoldDB" id="E4KM43"/>
<proteinExistence type="predicted"/>
<evidence type="ECO:0000313" key="2">
    <source>
        <dbReference type="Proteomes" id="UP000005990"/>
    </source>
</evidence>
<comment type="caution">
    <text evidence="1">The sequence shown here is derived from an EMBL/GenBank/DDBJ whole genome shotgun (WGS) entry which is preliminary data.</text>
</comment>
<organism evidence="1 2">
    <name type="scientific">Eremococcus coleocola ACS-139-V-Col8</name>
    <dbReference type="NCBI Taxonomy" id="908337"/>
    <lineage>
        <taxon>Bacteria</taxon>
        <taxon>Bacillati</taxon>
        <taxon>Bacillota</taxon>
        <taxon>Bacilli</taxon>
        <taxon>Lactobacillales</taxon>
        <taxon>Aerococcaceae</taxon>
        <taxon>Eremococcus</taxon>
    </lineage>
</organism>
<reference evidence="1 2" key="1">
    <citation type="submission" date="2010-10" db="EMBL/GenBank/DDBJ databases">
        <authorList>
            <person name="Durkin A.S."/>
            <person name="Madupu R."/>
            <person name="Torralba M."/>
            <person name="Gillis M."/>
            <person name="Methe B."/>
            <person name="Sutton G."/>
            <person name="Nelson K.E."/>
        </authorList>
    </citation>
    <scope>NUCLEOTIDE SEQUENCE [LARGE SCALE GENOMIC DNA]</scope>
    <source>
        <strain evidence="1 2">ACS-139-V-Col8</strain>
    </source>
</reference>
<dbReference type="Pfam" id="PF11217">
    <property type="entry name" value="DUF3013"/>
    <property type="match status" value="1"/>
</dbReference>
<gene>
    <name evidence="1" type="ORF">HMPREF9257_1028</name>
</gene>
<keyword evidence="2" id="KW-1185">Reference proteome</keyword>
<name>E4KM43_9LACT</name>
<sequence>MESQLLTLVLEEIMQEAYFPCEWKVEWLENNHFINLELQFMLANPEKRSISDRFNASWNQELVPLQYQVIFYLKNRVKVQNKNVLKAIPVDPIHGIKYGDVIAVVKYLKRLATAVRSRWQDYYQTMQAGPFEIIWNDEDYLQVVQSLQDTYRYSDRDIYFPKSNVDQPN</sequence>